<reference evidence="2" key="1">
    <citation type="submission" date="2020-06" db="EMBL/GenBank/DDBJ databases">
        <authorList>
            <person name="Li T."/>
            <person name="Hu X."/>
            <person name="Zhang T."/>
            <person name="Song X."/>
            <person name="Zhang H."/>
            <person name="Dai N."/>
            <person name="Sheng W."/>
            <person name="Hou X."/>
            <person name="Wei L."/>
        </authorList>
    </citation>
    <scope>NUCLEOTIDE SEQUENCE</scope>
    <source>
        <strain evidence="2">KEN1</strain>
        <tissue evidence="2">Leaf</tissue>
    </source>
</reference>
<sequence length="172" mass="19765">MPRSFTATTITLIPKIDSPQTWSDFRPIFLYNVTNKIMTKLSYNKLAPVLPTLISPSQSGFVPGRLIGDNILMVQELTHSLDLRYSKGNVILELDMSKAYDRLRWKFLYSVMSRMGFPRRFMHLIKQAVKSCLVYYAFKMVKLLAFFKSTHGFRQGDPISPSLFIIAAEALF</sequence>
<evidence type="ECO:0000259" key="1">
    <source>
        <dbReference type="PROSITE" id="PS50878"/>
    </source>
</evidence>
<dbReference type="EMBL" id="JACGWN010000012">
    <property type="protein sequence ID" value="KAL0416545.1"/>
    <property type="molecule type" value="Genomic_DNA"/>
</dbReference>
<organism evidence="2">
    <name type="scientific">Sesamum latifolium</name>
    <dbReference type="NCBI Taxonomy" id="2727402"/>
    <lineage>
        <taxon>Eukaryota</taxon>
        <taxon>Viridiplantae</taxon>
        <taxon>Streptophyta</taxon>
        <taxon>Embryophyta</taxon>
        <taxon>Tracheophyta</taxon>
        <taxon>Spermatophyta</taxon>
        <taxon>Magnoliopsida</taxon>
        <taxon>eudicotyledons</taxon>
        <taxon>Gunneridae</taxon>
        <taxon>Pentapetalae</taxon>
        <taxon>asterids</taxon>
        <taxon>lamiids</taxon>
        <taxon>Lamiales</taxon>
        <taxon>Pedaliaceae</taxon>
        <taxon>Sesamum</taxon>
    </lineage>
</organism>
<gene>
    <name evidence="2" type="ORF">Slati_3486400</name>
</gene>
<name>A0AAW2UGS1_9LAMI</name>
<dbReference type="InterPro" id="IPR000477">
    <property type="entry name" value="RT_dom"/>
</dbReference>
<reference evidence="2" key="2">
    <citation type="journal article" date="2024" name="Plant">
        <title>Genomic evolution and insights into agronomic trait innovations of Sesamum species.</title>
        <authorList>
            <person name="Miao H."/>
            <person name="Wang L."/>
            <person name="Qu L."/>
            <person name="Liu H."/>
            <person name="Sun Y."/>
            <person name="Le M."/>
            <person name="Wang Q."/>
            <person name="Wei S."/>
            <person name="Zheng Y."/>
            <person name="Lin W."/>
            <person name="Duan Y."/>
            <person name="Cao H."/>
            <person name="Xiong S."/>
            <person name="Wang X."/>
            <person name="Wei L."/>
            <person name="Li C."/>
            <person name="Ma Q."/>
            <person name="Ju M."/>
            <person name="Zhao R."/>
            <person name="Li G."/>
            <person name="Mu C."/>
            <person name="Tian Q."/>
            <person name="Mei H."/>
            <person name="Zhang T."/>
            <person name="Gao T."/>
            <person name="Zhang H."/>
        </authorList>
    </citation>
    <scope>NUCLEOTIDE SEQUENCE</scope>
    <source>
        <strain evidence="2">KEN1</strain>
    </source>
</reference>
<dbReference type="PANTHER" id="PTHR46890:SF48">
    <property type="entry name" value="RNA-DIRECTED DNA POLYMERASE"/>
    <property type="match status" value="1"/>
</dbReference>
<dbReference type="SUPFAM" id="SSF56672">
    <property type="entry name" value="DNA/RNA polymerases"/>
    <property type="match status" value="1"/>
</dbReference>
<protein>
    <recommendedName>
        <fullName evidence="1">Reverse transcriptase domain-containing protein</fullName>
    </recommendedName>
</protein>
<dbReference type="Pfam" id="PF00078">
    <property type="entry name" value="RVT_1"/>
    <property type="match status" value="1"/>
</dbReference>
<feature type="domain" description="Reverse transcriptase" evidence="1">
    <location>
        <begin position="1"/>
        <end position="172"/>
    </location>
</feature>
<dbReference type="PANTHER" id="PTHR46890">
    <property type="entry name" value="NON-LTR RETROLELEMENT REVERSE TRANSCRIPTASE-LIKE PROTEIN-RELATED"/>
    <property type="match status" value="1"/>
</dbReference>
<dbReference type="InterPro" id="IPR052343">
    <property type="entry name" value="Retrotransposon-Effector_Assoc"/>
</dbReference>
<accession>A0AAW2UGS1</accession>
<dbReference type="InterPro" id="IPR043502">
    <property type="entry name" value="DNA/RNA_pol_sf"/>
</dbReference>
<dbReference type="PROSITE" id="PS50878">
    <property type="entry name" value="RT_POL"/>
    <property type="match status" value="1"/>
</dbReference>
<proteinExistence type="predicted"/>
<evidence type="ECO:0000313" key="2">
    <source>
        <dbReference type="EMBL" id="KAL0416545.1"/>
    </source>
</evidence>
<dbReference type="CDD" id="cd01650">
    <property type="entry name" value="RT_nLTR_like"/>
    <property type="match status" value="1"/>
</dbReference>
<dbReference type="AlphaFoldDB" id="A0AAW2UGS1"/>
<comment type="caution">
    <text evidence="2">The sequence shown here is derived from an EMBL/GenBank/DDBJ whole genome shotgun (WGS) entry which is preliminary data.</text>
</comment>